<dbReference type="RefSeq" id="WP_025004622.1">
    <property type="nucleotide sequence ID" value="NZ_UGTF01000002.1"/>
</dbReference>
<keyword evidence="3" id="KW-0808">Transferase</keyword>
<evidence type="ECO:0000259" key="1">
    <source>
        <dbReference type="Pfam" id="PF00534"/>
    </source>
</evidence>
<dbReference type="EMBL" id="UGTF01000002">
    <property type="protein sequence ID" value="SUB88422.1"/>
    <property type="molecule type" value="Genomic_DNA"/>
</dbReference>
<evidence type="ECO:0000313" key="3">
    <source>
        <dbReference type="EMBL" id="SUB88422.1"/>
    </source>
</evidence>
<feature type="domain" description="Glycosyl transferase family 1" evidence="1">
    <location>
        <begin position="192"/>
        <end position="356"/>
    </location>
</feature>
<dbReference type="Pfam" id="PF00534">
    <property type="entry name" value="Glycos_transf_1"/>
    <property type="match status" value="1"/>
</dbReference>
<proteinExistence type="predicted"/>
<dbReference type="AlphaFoldDB" id="A0A379E7W6"/>
<evidence type="ECO:0000313" key="4">
    <source>
        <dbReference type="Proteomes" id="UP000254156"/>
    </source>
</evidence>
<dbReference type="CDD" id="cd03808">
    <property type="entry name" value="GT4_CapM-like"/>
    <property type="match status" value="1"/>
</dbReference>
<sequence length="388" mass="44524">MKKLIRITTVPESWSLFSGQMRYMQQWYDVIAIAAPTELFDKYVKKENVHKAIGVSMTRQLTPFKDLKSLWQMIGILRRERPFIVHTHTPKAGIVGMLASWICRVPIRIHTVAGMPLLVHNGLRKKLLLMVERLTCACATKVLPNSFKMAEIIQSLHLAPEDKIKVLANGSTNGIDTSYFDPDLYSEEFRFKKRLDLGIKQNDFVFIFVGRLVRDKGINELIEAFERSEQPNVKLLLVGSYEEKLAPLTPETILEIKNNRNIIEAGWQEDVRLWLAISDALVFPSYREGFPNVVMQAGAMGLPSIVTNINGCNEIILEGKNGYIIPPKDVDSLHLAMMEMLKNKEKRDFMKNNARTMITSRYEQKKVWEAVLTEYQLLESELKKKNNV</sequence>
<accession>A0A379E7W6</accession>
<feature type="domain" description="Glycosyltransferase subfamily 4-like N-terminal" evidence="2">
    <location>
        <begin position="45"/>
        <end position="170"/>
    </location>
</feature>
<dbReference type="PANTHER" id="PTHR12526:SF630">
    <property type="entry name" value="GLYCOSYLTRANSFERASE"/>
    <property type="match status" value="1"/>
</dbReference>
<keyword evidence="3" id="KW-0328">Glycosyltransferase</keyword>
<dbReference type="Pfam" id="PF13579">
    <property type="entry name" value="Glyco_trans_4_4"/>
    <property type="match status" value="1"/>
</dbReference>
<evidence type="ECO:0000259" key="2">
    <source>
        <dbReference type="Pfam" id="PF13579"/>
    </source>
</evidence>
<dbReference type="PANTHER" id="PTHR12526">
    <property type="entry name" value="GLYCOSYLTRANSFERASE"/>
    <property type="match status" value="1"/>
</dbReference>
<dbReference type="Gene3D" id="3.40.50.2000">
    <property type="entry name" value="Glycogen Phosphorylase B"/>
    <property type="match status" value="2"/>
</dbReference>
<dbReference type="SUPFAM" id="SSF53756">
    <property type="entry name" value="UDP-Glycosyltransferase/glycogen phosphorylase"/>
    <property type="match status" value="1"/>
</dbReference>
<protein>
    <submittedName>
        <fullName evidence="3">D-inositol-3-phosphate glycosyltransferase</fullName>
        <ecNumber evidence="3">2.4.1.250</ecNumber>
    </submittedName>
</protein>
<organism evidence="3 4">
    <name type="scientific">Porphyromonas macacae</name>
    <dbReference type="NCBI Taxonomy" id="28115"/>
    <lineage>
        <taxon>Bacteria</taxon>
        <taxon>Pseudomonadati</taxon>
        <taxon>Bacteroidota</taxon>
        <taxon>Bacteroidia</taxon>
        <taxon>Bacteroidales</taxon>
        <taxon>Porphyromonadaceae</taxon>
        <taxon>Porphyromonas</taxon>
    </lineage>
</organism>
<dbReference type="InterPro" id="IPR028098">
    <property type="entry name" value="Glyco_trans_4-like_N"/>
</dbReference>
<name>A0A379E7W6_9PORP</name>
<dbReference type="InterPro" id="IPR001296">
    <property type="entry name" value="Glyco_trans_1"/>
</dbReference>
<dbReference type="GO" id="GO:0102710">
    <property type="term" value="F:D-inositol-3-phosphate glycosyltransferase activity"/>
    <property type="evidence" value="ECO:0007669"/>
    <property type="project" value="UniProtKB-EC"/>
</dbReference>
<dbReference type="EC" id="2.4.1.250" evidence="3"/>
<reference evidence="3 4" key="1">
    <citation type="submission" date="2018-06" db="EMBL/GenBank/DDBJ databases">
        <authorList>
            <consortium name="Pathogen Informatics"/>
            <person name="Doyle S."/>
        </authorList>
    </citation>
    <scope>NUCLEOTIDE SEQUENCE [LARGE SCALE GENOMIC DNA]</scope>
    <source>
        <strain evidence="3 4">NCTC11632</strain>
    </source>
</reference>
<dbReference type="Proteomes" id="UP000254156">
    <property type="component" value="Unassembled WGS sequence"/>
</dbReference>
<gene>
    <name evidence="3" type="primary">mshA_1</name>
    <name evidence="3" type="ORF">NCTC11632_00491</name>
</gene>